<reference evidence="9" key="1">
    <citation type="submission" date="2019-09" db="EMBL/GenBank/DDBJ databases">
        <authorList>
            <person name="Teo W.F.A."/>
            <person name="Duangmal K."/>
        </authorList>
    </citation>
    <scope>NUCLEOTIDE SEQUENCE [LARGE SCALE GENOMIC DNA]</scope>
    <source>
        <strain evidence="9">K81G1</strain>
    </source>
</reference>
<evidence type="ECO:0000256" key="5">
    <source>
        <dbReference type="HAMAP-Rule" id="MF_00694"/>
    </source>
</evidence>
<accession>A0A5N0UQK4</accession>
<dbReference type="Gene3D" id="3.20.20.70">
    <property type="entry name" value="Aldolase class I"/>
    <property type="match status" value="1"/>
</dbReference>
<dbReference type="OrthoDB" id="8995637at2"/>
<dbReference type="InterPro" id="IPR017655">
    <property type="entry name" value="Dehydro-deoxyglucarate_dehyd"/>
</dbReference>
<dbReference type="Proteomes" id="UP000319769">
    <property type="component" value="Unassembled WGS sequence"/>
</dbReference>
<dbReference type="EC" id="4.2.1.41" evidence="5"/>
<dbReference type="PIRSF" id="PIRSF001365">
    <property type="entry name" value="DHDPS"/>
    <property type="match status" value="1"/>
</dbReference>
<dbReference type="PANTHER" id="PTHR12128">
    <property type="entry name" value="DIHYDRODIPICOLINATE SYNTHASE"/>
    <property type="match status" value="1"/>
</dbReference>
<dbReference type="InterPro" id="IPR013785">
    <property type="entry name" value="Aldolase_TIM"/>
</dbReference>
<evidence type="ECO:0000313" key="9">
    <source>
        <dbReference type="EMBL" id="KAA9150516.1"/>
    </source>
</evidence>
<evidence type="ECO:0000256" key="8">
    <source>
        <dbReference type="PIRSR" id="PIRSR001365-2"/>
    </source>
</evidence>
<dbReference type="InterPro" id="IPR002220">
    <property type="entry name" value="DapA-like"/>
</dbReference>
<feature type="binding site" evidence="8">
    <location>
        <position position="51"/>
    </location>
    <ligand>
        <name>pyruvate</name>
        <dbReference type="ChEBI" id="CHEBI:15361"/>
    </ligand>
</feature>
<dbReference type="GO" id="GO:0008840">
    <property type="term" value="F:4-hydroxy-tetrahydrodipicolinate synthase activity"/>
    <property type="evidence" value="ECO:0007669"/>
    <property type="project" value="TreeGrafter"/>
</dbReference>
<feature type="active site" description="Proton donor/acceptor" evidence="7">
    <location>
        <position position="138"/>
    </location>
</feature>
<dbReference type="HAMAP" id="MF_00694">
    <property type="entry name" value="KDGDH"/>
    <property type="match status" value="1"/>
</dbReference>
<feature type="active site" description="Schiff-base intermediate with substrate" evidence="7">
    <location>
        <position position="163"/>
    </location>
</feature>
<comment type="catalytic activity">
    <reaction evidence="1 5">
        <text>5-dehydro-4-deoxy-D-glucarate + H(+) = 2,5-dioxopentanoate + CO2 + H2O</text>
        <dbReference type="Rhea" id="RHEA:24608"/>
        <dbReference type="ChEBI" id="CHEBI:15377"/>
        <dbReference type="ChEBI" id="CHEBI:15378"/>
        <dbReference type="ChEBI" id="CHEBI:16526"/>
        <dbReference type="ChEBI" id="CHEBI:42819"/>
        <dbReference type="ChEBI" id="CHEBI:58136"/>
        <dbReference type="EC" id="4.2.1.41"/>
    </reaction>
</comment>
<keyword evidence="10" id="KW-1185">Reference proteome</keyword>
<protein>
    <recommendedName>
        <fullName evidence="5">Probable 5-dehydro-4-deoxyglucarate dehydratase</fullName>
        <ecNumber evidence="5">4.2.1.41</ecNumber>
    </recommendedName>
    <alternativeName>
        <fullName evidence="5">5-keto-4-deoxy-glucarate dehydratase</fullName>
        <shortName evidence="5">KDGDH</shortName>
    </alternativeName>
</protein>
<keyword evidence="4 5" id="KW-0456">Lyase</keyword>
<gene>
    <name evidence="9" type="ORF">FPZ12_040980</name>
</gene>
<dbReference type="AlphaFoldDB" id="A0A5N0UQK4"/>
<dbReference type="Pfam" id="PF00701">
    <property type="entry name" value="DHDPS"/>
    <property type="match status" value="1"/>
</dbReference>
<name>A0A5N0UQK4_9PSEU</name>
<sequence length="323" mass="33746">MASPRLRLDGLLAFPLTPFTDDLALNLDAFAEHVDSHVAAGAAALFIACGTGEFSSLAPDELAALLRTARETVAGRVPVWVGAGGGAATARAGIAAAQEGGADGVLLLPPYLVSGPPSGLLDHVRFAIGETSIPVIVYHRSPGVFTAASARSLLEIPSVAGLKDGYGDVDLMTRIVTSIRSAGTTRDFLFFNGLPTAEVSAQAYSAIGVSRYSSAVHCFAPEIAHRFHRALADGEQAVMDALLEGFYLPFVALRDETPGFAVSLVKAAARLRGAKVGPVRPPLGEPSRAQLARLEEIVDHGFAVLEEIQDPSPTAESREAARQ</sequence>
<evidence type="ECO:0000256" key="7">
    <source>
        <dbReference type="PIRSR" id="PIRSR001365-1"/>
    </source>
</evidence>
<dbReference type="GO" id="GO:0042838">
    <property type="term" value="P:D-glucarate catabolic process"/>
    <property type="evidence" value="ECO:0007669"/>
    <property type="project" value="UniProtKB-UniRule"/>
</dbReference>
<dbReference type="EMBL" id="VMNW02000116">
    <property type="protein sequence ID" value="KAA9150516.1"/>
    <property type="molecule type" value="Genomic_DNA"/>
</dbReference>
<comment type="caution">
    <text evidence="9">The sequence shown here is derived from an EMBL/GenBank/DDBJ whole genome shotgun (WGS) entry which is preliminary data.</text>
</comment>
<dbReference type="GO" id="GO:0047448">
    <property type="term" value="F:5-dehydro-4-deoxyglucarate dehydratase activity"/>
    <property type="evidence" value="ECO:0007669"/>
    <property type="project" value="UniProtKB-UniRule"/>
</dbReference>
<dbReference type="PANTHER" id="PTHR12128:SF19">
    <property type="entry name" value="5-DEHYDRO-4-DEOXYGLUCARATE DEHYDRATASE 2-RELATED"/>
    <property type="match status" value="1"/>
</dbReference>
<dbReference type="RefSeq" id="WP_144759418.1">
    <property type="nucleotide sequence ID" value="NZ_VMNW02000116.1"/>
</dbReference>
<comment type="similarity">
    <text evidence="3 5 6">Belongs to the DapA family.</text>
</comment>
<evidence type="ECO:0000256" key="6">
    <source>
        <dbReference type="PIRNR" id="PIRNR001365"/>
    </source>
</evidence>
<evidence type="ECO:0000256" key="3">
    <source>
        <dbReference type="ARBA" id="ARBA00007592"/>
    </source>
</evidence>
<evidence type="ECO:0000256" key="2">
    <source>
        <dbReference type="ARBA" id="ARBA00004983"/>
    </source>
</evidence>
<organism evidence="9 10">
    <name type="scientific">Amycolatopsis acidicola</name>
    <dbReference type="NCBI Taxonomy" id="2596893"/>
    <lineage>
        <taxon>Bacteria</taxon>
        <taxon>Bacillati</taxon>
        <taxon>Actinomycetota</taxon>
        <taxon>Actinomycetes</taxon>
        <taxon>Pseudonocardiales</taxon>
        <taxon>Pseudonocardiaceae</taxon>
        <taxon>Amycolatopsis</taxon>
    </lineage>
</organism>
<dbReference type="SMART" id="SM01130">
    <property type="entry name" value="DHDPS"/>
    <property type="match status" value="1"/>
</dbReference>
<evidence type="ECO:0000256" key="4">
    <source>
        <dbReference type="ARBA" id="ARBA00023239"/>
    </source>
</evidence>
<dbReference type="SUPFAM" id="SSF51569">
    <property type="entry name" value="Aldolase"/>
    <property type="match status" value="1"/>
</dbReference>
<evidence type="ECO:0000313" key="10">
    <source>
        <dbReference type="Proteomes" id="UP000319769"/>
    </source>
</evidence>
<dbReference type="NCBIfam" id="NF002958">
    <property type="entry name" value="PRK03620.1"/>
    <property type="match status" value="1"/>
</dbReference>
<evidence type="ECO:0000256" key="1">
    <source>
        <dbReference type="ARBA" id="ARBA00001446"/>
    </source>
</evidence>
<comment type="pathway">
    <text evidence="2 5">Carbohydrate acid metabolism; D-glucarate degradation; 2,5-dioxopentanoate from D-glucarate: step 2/2.</text>
</comment>
<dbReference type="UniPathway" id="UPA00564">
    <property type="reaction ID" value="UER00628"/>
</dbReference>
<proteinExistence type="inferred from homology"/>